<evidence type="ECO:0000313" key="10">
    <source>
        <dbReference type="EMBL" id="SFR02087.1"/>
    </source>
</evidence>
<protein>
    <recommendedName>
        <fullName evidence="7">Probable septum site-determining protein MinC</fullName>
    </recommendedName>
</protein>
<dbReference type="InterPro" id="IPR005526">
    <property type="entry name" value="Septum_form_inhib_MinC_C"/>
</dbReference>
<dbReference type="InterPro" id="IPR036145">
    <property type="entry name" value="MinC_C_sf"/>
</dbReference>
<dbReference type="SUPFAM" id="SSF63848">
    <property type="entry name" value="Cell-division inhibitor MinC, C-terminal domain"/>
    <property type="match status" value="1"/>
</dbReference>
<evidence type="ECO:0000256" key="2">
    <source>
        <dbReference type="ARBA" id="ARBA00022618"/>
    </source>
</evidence>
<organism evidence="10 11">
    <name type="scientific">Desulfoscipio geothermicus DSM 3669</name>
    <dbReference type="NCBI Taxonomy" id="1121426"/>
    <lineage>
        <taxon>Bacteria</taxon>
        <taxon>Bacillati</taxon>
        <taxon>Bacillota</taxon>
        <taxon>Clostridia</taxon>
        <taxon>Eubacteriales</taxon>
        <taxon>Desulfallaceae</taxon>
        <taxon>Desulfoscipio</taxon>
    </lineage>
</organism>
<reference evidence="11" key="1">
    <citation type="submission" date="2016-10" db="EMBL/GenBank/DDBJ databases">
        <authorList>
            <person name="Varghese N."/>
            <person name="Submissions S."/>
        </authorList>
    </citation>
    <scope>NUCLEOTIDE SEQUENCE [LARGE SCALE GENOMIC DNA]</scope>
    <source>
        <strain evidence="11">DSM 3669</strain>
    </source>
</reference>
<keyword evidence="11" id="KW-1185">Reference proteome</keyword>
<dbReference type="EMBL" id="FOYM01000007">
    <property type="protein sequence ID" value="SFR02087.1"/>
    <property type="molecule type" value="Genomic_DNA"/>
</dbReference>
<keyword evidence="2 7" id="KW-0132">Cell division</keyword>
<keyword evidence="3 7" id="KW-0717">Septation</keyword>
<dbReference type="InterPro" id="IPR007874">
    <property type="entry name" value="MinC_N"/>
</dbReference>
<feature type="domain" description="Septum formation inhibitor MinC N-terminal" evidence="9">
    <location>
        <begin position="6"/>
        <end position="75"/>
    </location>
</feature>
<sequence length="210" mass="22756">MPNKAVDIKGTRQGLVILLDANRDFEDIKAGLKNKMESARGFFTGAKFTLHGEKTLFPAEINELEAICKAYGLIPNPDARWPLEQLPQATPGTANKKIALPGEPALLVKRTLRSGQIAAHHGHVTVLGDVHPGARVVAGGNVIIFGNCSGHVHAGGERNRQAYILAMSMRRAQLKIADKLLMETPGHLPGIPVIAKVIRNEIALSRYIEK</sequence>
<gene>
    <name evidence="7" type="primary">minC</name>
    <name evidence="10" type="ORF">SAMN05660706_107117</name>
</gene>
<dbReference type="InterPro" id="IPR016098">
    <property type="entry name" value="CAP/MinC_C"/>
</dbReference>
<dbReference type="Pfam" id="PF03775">
    <property type="entry name" value="MinC_C"/>
    <property type="match status" value="1"/>
</dbReference>
<evidence type="ECO:0000256" key="1">
    <source>
        <dbReference type="ARBA" id="ARBA00006291"/>
    </source>
</evidence>
<dbReference type="RefSeq" id="WP_165608203.1">
    <property type="nucleotide sequence ID" value="NZ_FOYM01000007.1"/>
</dbReference>
<dbReference type="GO" id="GO:0000917">
    <property type="term" value="P:division septum assembly"/>
    <property type="evidence" value="ECO:0007669"/>
    <property type="project" value="UniProtKB-KW"/>
</dbReference>
<dbReference type="GO" id="GO:0051302">
    <property type="term" value="P:regulation of cell division"/>
    <property type="evidence" value="ECO:0007669"/>
    <property type="project" value="InterPro"/>
</dbReference>
<dbReference type="HAMAP" id="MF_00267">
    <property type="entry name" value="MinC"/>
    <property type="match status" value="1"/>
</dbReference>
<evidence type="ECO:0000256" key="3">
    <source>
        <dbReference type="ARBA" id="ARBA00023210"/>
    </source>
</evidence>
<feature type="domain" description="Septum formation inhibitor MinC C-terminal" evidence="8">
    <location>
        <begin position="108"/>
        <end position="185"/>
    </location>
</feature>
<keyword evidence="4 7" id="KW-0131">Cell cycle</keyword>
<evidence type="ECO:0000256" key="5">
    <source>
        <dbReference type="ARBA" id="ARBA00025606"/>
    </source>
</evidence>
<comment type="function">
    <text evidence="5 7">Cell division inhibitor that blocks the formation of polar Z ring septums. Rapidly oscillates between the poles of the cell to destabilize FtsZ filaments that have formed before they mature into polar Z rings. Prevents FtsZ polymerization.</text>
</comment>
<comment type="similarity">
    <text evidence="1 7">Belongs to the MinC family.</text>
</comment>
<dbReference type="GO" id="GO:0000902">
    <property type="term" value="P:cell morphogenesis"/>
    <property type="evidence" value="ECO:0007669"/>
    <property type="project" value="InterPro"/>
</dbReference>
<dbReference type="PANTHER" id="PTHR34108:SF1">
    <property type="entry name" value="SEPTUM SITE-DETERMINING PROTEIN MINC"/>
    <property type="match status" value="1"/>
</dbReference>
<name>A0A1I6D9P8_9FIRM</name>
<evidence type="ECO:0000313" key="11">
    <source>
        <dbReference type="Proteomes" id="UP000199584"/>
    </source>
</evidence>
<evidence type="ECO:0000256" key="7">
    <source>
        <dbReference type="HAMAP-Rule" id="MF_00267"/>
    </source>
</evidence>
<proteinExistence type="inferred from homology"/>
<accession>A0A1I6D9P8</accession>
<dbReference type="Proteomes" id="UP000199584">
    <property type="component" value="Unassembled WGS sequence"/>
</dbReference>
<dbReference type="InterPro" id="IPR013033">
    <property type="entry name" value="MinC"/>
</dbReference>
<dbReference type="STRING" id="39060.SAMN05660706_107117"/>
<dbReference type="Gene3D" id="3.30.160.540">
    <property type="match status" value="1"/>
</dbReference>
<evidence type="ECO:0000259" key="8">
    <source>
        <dbReference type="Pfam" id="PF03775"/>
    </source>
</evidence>
<evidence type="ECO:0000256" key="4">
    <source>
        <dbReference type="ARBA" id="ARBA00023306"/>
    </source>
</evidence>
<dbReference type="Gene3D" id="2.160.20.70">
    <property type="match status" value="1"/>
</dbReference>
<evidence type="ECO:0000256" key="6">
    <source>
        <dbReference type="ARBA" id="ARBA00046874"/>
    </source>
</evidence>
<dbReference type="PANTHER" id="PTHR34108">
    <property type="entry name" value="SEPTUM SITE-DETERMINING PROTEIN MINC"/>
    <property type="match status" value="1"/>
</dbReference>
<dbReference type="GO" id="GO:1901891">
    <property type="term" value="P:regulation of cell septum assembly"/>
    <property type="evidence" value="ECO:0007669"/>
    <property type="project" value="InterPro"/>
</dbReference>
<dbReference type="Pfam" id="PF05209">
    <property type="entry name" value="MinC_N"/>
    <property type="match status" value="1"/>
</dbReference>
<evidence type="ECO:0000259" key="9">
    <source>
        <dbReference type="Pfam" id="PF05209"/>
    </source>
</evidence>
<dbReference type="AlphaFoldDB" id="A0A1I6D9P8"/>
<comment type="subunit">
    <text evidence="6 7">Interacts with MinD and FtsZ.</text>
</comment>